<dbReference type="HOGENOM" id="CLU_362234_0_0_1"/>
<dbReference type="PROSITE" id="PS50006">
    <property type="entry name" value="FHA_DOMAIN"/>
    <property type="match status" value="1"/>
</dbReference>
<dbReference type="eggNOG" id="ENOG502QUR9">
    <property type="taxonomic scope" value="Eukaryota"/>
</dbReference>
<accession>A0A0D3EWM9</accession>
<dbReference type="PANTHER" id="PTHR31415:SF156">
    <property type="entry name" value="OS01G0864300 PROTEIN"/>
    <property type="match status" value="1"/>
</dbReference>
<dbReference type="EnsemblPlants" id="OBART01G38300.1">
    <property type="protein sequence ID" value="OBART01G38300.1"/>
    <property type="gene ID" value="OBART01G38300"/>
</dbReference>
<dbReference type="Pfam" id="PF03168">
    <property type="entry name" value="LEA_2"/>
    <property type="match status" value="1"/>
</dbReference>
<name>A0A0D3EWM9_9ORYZ</name>
<keyword evidence="9" id="KW-1185">Reference proteome</keyword>
<dbReference type="PANTHER" id="PTHR31415">
    <property type="entry name" value="OS05G0367900 PROTEIN"/>
    <property type="match status" value="1"/>
</dbReference>
<feature type="compositionally biased region" description="Low complexity" evidence="5">
    <location>
        <begin position="484"/>
        <end position="493"/>
    </location>
</feature>
<dbReference type="SUPFAM" id="SSF117070">
    <property type="entry name" value="LEA14-like"/>
    <property type="match status" value="1"/>
</dbReference>
<evidence type="ECO:0000256" key="3">
    <source>
        <dbReference type="ARBA" id="ARBA00022989"/>
    </source>
</evidence>
<keyword evidence="4 6" id="KW-0472">Membrane</keyword>
<evidence type="ECO:0000256" key="1">
    <source>
        <dbReference type="ARBA" id="ARBA00004167"/>
    </source>
</evidence>
<dbReference type="InterPro" id="IPR000253">
    <property type="entry name" value="FHA_dom"/>
</dbReference>
<organism evidence="8">
    <name type="scientific">Oryza barthii</name>
    <dbReference type="NCBI Taxonomy" id="65489"/>
    <lineage>
        <taxon>Eukaryota</taxon>
        <taxon>Viridiplantae</taxon>
        <taxon>Streptophyta</taxon>
        <taxon>Embryophyta</taxon>
        <taxon>Tracheophyta</taxon>
        <taxon>Spermatophyta</taxon>
        <taxon>Magnoliopsida</taxon>
        <taxon>Liliopsida</taxon>
        <taxon>Poales</taxon>
        <taxon>Poaceae</taxon>
        <taxon>BOP clade</taxon>
        <taxon>Oryzoideae</taxon>
        <taxon>Oryzeae</taxon>
        <taxon>Oryzinae</taxon>
        <taxon>Oryza</taxon>
    </lineage>
</organism>
<dbReference type="AlphaFoldDB" id="A0A0D3EWM9"/>
<dbReference type="Proteomes" id="UP000026960">
    <property type="component" value="Chromosome 1"/>
</dbReference>
<protein>
    <recommendedName>
        <fullName evidence="7">FHA domain-containing protein</fullName>
    </recommendedName>
</protein>
<feature type="region of interest" description="Disordered" evidence="5">
    <location>
        <begin position="449"/>
        <end position="493"/>
    </location>
</feature>
<comment type="subcellular location">
    <subcellularLocation>
        <location evidence="1">Membrane</location>
        <topology evidence="1">Single-pass membrane protein</topology>
    </subcellularLocation>
</comment>
<feature type="compositionally biased region" description="Polar residues" evidence="5">
    <location>
        <begin position="462"/>
        <end position="471"/>
    </location>
</feature>
<dbReference type="GO" id="GO:0005886">
    <property type="term" value="C:plasma membrane"/>
    <property type="evidence" value="ECO:0007669"/>
    <property type="project" value="TreeGrafter"/>
</dbReference>
<evidence type="ECO:0000313" key="8">
    <source>
        <dbReference type="EnsemblPlants" id="OBART01G38300.1"/>
    </source>
</evidence>
<proteinExistence type="predicted"/>
<sequence>MYYSGQELHVEHGGGDPPPYPQAQPAALHPQRAIQVAVDAATLSRFALNTTANPRPVLSFNLTAGLTIRNPSRRTAVYYDVLSADGFYRGLRFGAAALPLSYQGGRRADAVRAVLVGSSGVVSWDAGAFGEDNHTGVFPVTLWVLGAVRYKYGGLMTTSATMLSARCPLALKLVEASSRVEYQLSQLATIMAAYGKPQPPLNDAYYGPPIPPPPAAAYYGAAAPPPAPRRSGRAPVLAVAVIALGTAVLVLWLIYRPSGVKAYADTAALSRFDLTNGGSLLVYNLTVGMRVRNPNRFGINFRSVDAQASYDGDRFGYAPLQPFYVGRKSDARFDVTLSGSAAIDDRDVERTYRRETAQGSYEVKVRVYARQGFKVRGFRLNNKSKFTCTLNLPAPSSGNGTASGTPTTVFTRKQPKCDYSSSFLPIPHHLLIMFAASIALIHQTEHSAGAAATPSLHRSAEKPSSSPSTPVHLSHQGPAPTNHAAPGASLPLAGPFAFPRRTPRCPTPGFSMISPTAACPLLQKAWKCMKVMGDHAMANNHEHKVDHLDQPFYGPPVLPPVEPPSAAAARRRCVADPYALCCRAIRVLTIVVIAVGVVALVLWLVSLPNALKAYVDSAELTRFELGGSDGAKRGQLLRYNLTVAVSIRNPNRDQAVLYRRLEAVVLYSGERFGYVDFPRTRQGRKSTMVIRPSFVGQGVLAGAAAFGREKEEGFFNINVKLHMRVRLKVMVFVDSVEYRPDVDCYIRVPDPSNATAVAMGFTATRCRVDDFM</sequence>
<reference evidence="8" key="1">
    <citation type="journal article" date="2009" name="Rice">
        <title>De Novo Next Generation Sequencing of Plant Genomes.</title>
        <authorList>
            <person name="Rounsley S."/>
            <person name="Marri P.R."/>
            <person name="Yu Y."/>
            <person name="He R."/>
            <person name="Sisneros N."/>
            <person name="Goicoechea J.L."/>
            <person name="Lee S.J."/>
            <person name="Angelova A."/>
            <person name="Kudrna D."/>
            <person name="Luo M."/>
            <person name="Affourtit J."/>
            <person name="Desany B."/>
            <person name="Knight J."/>
            <person name="Niazi F."/>
            <person name="Egholm M."/>
            <person name="Wing R.A."/>
        </authorList>
    </citation>
    <scope>NUCLEOTIDE SEQUENCE [LARGE SCALE GENOMIC DNA]</scope>
    <source>
        <strain evidence="8">cv. IRGC 105608</strain>
    </source>
</reference>
<feature type="domain" description="FHA" evidence="7">
    <location>
        <begin position="323"/>
        <end position="380"/>
    </location>
</feature>
<keyword evidence="2 6" id="KW-0812">Transmembrane</keyword>
<dbReference type="InterPro" id="IPR044839">
    <property type="entry name" value="NDR1-like"/>
</dbReference>
<feature type="region of interest" description="Disordered" evidence="5">
    <location>
        <begin position="1"/>
        <end position="26"/>
    </location>
</feature>
<evidence type="ECO:0000256" key="2">
    <source>
        <dbReference type="ARBA" id="ARBA00022692"/>
    </source>
</evidence>
<dbReference type="PaxDb" id="65489-OBART01G38300.1"/>
<dbReference type="GO" id="GO:0098542">
    <property type="term" value="P:defense response to other organism"/>
    <property type="evidence" value="ECO:0007669"/>
    <property type="project" value="InterPro"/>
</dbReference>
<evidence type="ECO:0000256" key="6">
    <source>
        <dbReference type="SAM" id="Phobius"/>
    </source>
</evidence>
<dbReference type="STRING" id="65489.A0A0D3EWM9"/>
<reference evidence="8" key="2">
    <citation type="submission" date="2015-03" db="UniProtKB">
        <authorList>
            <consortium name="EnsemblPlants"/>
        </authorList>
    </citation>
    <scope>IDENTIFICATION</scope>
</reference>
<dbReference type="GO" id="GO:0009506">
    <property type="term" value="C:plasmodesma"/>
    <property type="evidence" value="ECO:0007669"/>
    <property type="project" value="TreeGrafter"/>
</dbReference>
<evidence type="ECO:0000313" key="9">
    <source>
        <dbReference type="Proteomes" id="UP000026960"/>
    </source>
</evidence>
<evidence type="ECO:0000256" key="5">
    <source>
        <dbReference type="SAM" id="MobiDB-lite"/>
    </source>
</evidence>
<dbReference type="InterPro" id="IPR004864">
    <property type="entry name" value="LEA_2"/>
</dbReference>
<keyword evidence="3 6" id="KW-1133">Transmembrane helix</keyword>
<dbReference type="Gramene" id="OBART01G38300.1">
    <property type="protein sequence ID" value="OBART01G38300.1"/>
    <property type="gene ID" value="OBART01G38300"/>
</dbReference>
<feature type="transmembrane region" description="Helical" evidence="6">
    <location>
        <begin position="236"/>
        <end position="255"/>
    </location>
</feature>
<evidence type="ECO:0000256" key="4">
    <source>
        <dbReference type="ARBA" id="ARBA00023136"/>
    </source>
</evidence>
<feature type="transmembrane region" description="Helical" evidence="6">
    <location>
        <begin position="584"/>
        <end position="605"/>
    </location>
</feature>
<evidence type="ECO:0000259" key="7">
    <source>
        <dbReference type="PROSITE" id="PS50006"/>
    </source>
</evidence>